<dbReference type="SUPFAM" id="SSF53335">
    <property type="entry name" value="S-adenosyl-L-methionine-dependent methyltransferases"/>
    <property type="match status" value="1"/>
</dbReference>
<dbReference type="CDD" id="cd02440">
    <property type="entry name" value="AdoMet_MTases"/>
    <property type="match status" value="1"/>
</dbReference>
<reference evidence="3 4" key="1">
    <citation type="journal article" date="2024" name="Microbiol. Resour. Announc.">
        <title>Genome annotations for the ascomycete fungi Trichoderma harzianum, Trichoderma aggressivum, and Purpureocillium lilacinum.</title>
        <authorList>
            <person name="Beijen E.P.W."/>
            <person name="Ohm R.A."/>
        </authorList>
    </citation>
    <scope>NUCLEOTIDE SEQUENCE [LARGE SCALE GENOMIC DNA]</scope>
    <source>
        <strain evidence="3 4">CBS 150709</strain>
    </source>
</reference>
<comment type="similarity">
    <text evidence="1">Belongs to the methyltransferase superfamily. LaeA methyltransferase family.</text>
</comment>
<feature type="compositionally biased region" description="Basic and acidic residues" evidence="2">
    <location>
        <begin position="487"/>
        <end position="498"/>
    </location>
</feature>
<protein>
    <recommendedName>
        <fullName evidence="5">Methyltransferase domain-containing protein</fullName>
    </recommendedName>
</protein>
<feature type="region of interest" description="Disordered" evidence="2">
    <location>
        <begin position="222"/>
        <end position="270"/>
    </location>
</feature>
<organism evidence="3 4">
    <name type="scientific">Purpureocillium lilacinum</name>
    <name type="common">Paecilomyces lilacinus</name>
    <dbReference type="NCBI Taxonomy" id="33203"/>
    <lineage>
        <taxon>Eukaryota</taxon>
        <taxon>Fungi</taxon>
        <taxon>Dikarya</taxon>
        <taxon>Ascomycota</taxon>
        <taxon>Pezizomycotina</taxon>
        <taxon>Sordariomycetes</taxon>
        <taxon>Hypocreomycetidae</taxon>
        <taxon>Hypocreales</taxon>
        <taxon>Ophiocordycipitaceae</taxon>
        <taxon>Purpureocillium</taxon>
    </lineage>
</organism>
<evidence type="ECO:0008006" key="5">
    <source>
        <dbReference type="Google" id="ProtNLM"/>
    </source>
</evidence>
<name>A0ABR0BDF1_PURLI</name>
<evidence type="ECO:0000256" key="2">
    <source>
        <dbReference type="SAM" id="MobiDB-lite"/>
    </source>
</evidence>
<dbReference type="PANTHER" id="PTHR43591:SF10">
    <property type="entry name" value="ABC TRANSMEMBRANE TYPE-1 DOMAIN-CONTAINING PROTEIN-RELATED"/>
    <property type="match status" value="1"/>
</dbReference>
<feature type="region of interest" description="Disordered" evidence="2">
    <location>
        <begin position="182"/>
        <end position="204"/>
    </location>
</feature>
<dbReference type="PANTHER" id="PTHR43591">
    <property type="entry name" value="METHYLTRANSFERASE"/>
    <property type="match status" value="1"/>
</dbReference>
<evidence type="ECO:0000313" key="4">
    <source>
        <dbReference type="Proteomes" id="UP001287286"/>
    </source>
</evidence>
<keyword evidence="4" id="KW-1185">Reference proteome</keyword>
<gene>
    <name evidence="3" type="ORF">Purlil1_13653</name>
</gene>
<feature type="region of interest" description="Disordered" evidence="2">
    <location>
        <begin position="555"/>
        <end position="599"/>
    </location>
</feature>
<feature type="region of interest" description="Disordered" evidence="2">
    <location>
        <begin position="456"/>
        <end position="539"/>
    </location>
</feature>
<feature type="compositionally biased region" description="Polar residues" evidence="2">
    <location>
        <begin position="462"/>
        <end position="482"/>
    </location>
</feature>
<proteinExistence type="inferred from homology"/>
<dbReference type="InterPro" id="IPR029063">
    <property type="entry name" value="SAM-dependent_MTases_sf"/>
</dbReference>
<comment type="caution">
    <text evidence="3">The sequence shown here is derived from an EMBL/GenBank/DDBJ whole genome shotgun (WGS) entry which is preliminary data.</text>
</comment>
<dbReference type="Proteomes" id="UP001287286">
    <property type="component" value="Unassembled WGS sequence"/>
</dbReference>
<dbReference type="EMBL" id="JAWRVI010000269">
    <property type="protein sequence ID" value="KAK4069657.1"/>
    <property type="molecule type" value="Genomic_DNA"/>
</dbReference>
<accession>A0ABR0BDF1</accession>
<sequence length="894" mass="96857">MPDVWRTSNARRRGRTHPEQGAQSINPPLCGRASPTPHSRKRKGSADASPVCATLDINEITLALSVGCEDVCGVERTTAGAEGPVGAFSGVTPATSREDDVPLSEAIQDQQGGTNPHQYGSWHEPVICPSTFLADLRCVESVRIHAAGEIVEPETCLHASEHRQRRDLEGLLYCIDSSPPTNINTPRCGTPESHGSQNGDFESQPVQTRESAVQCCRVAGPKSDIADSLPDTAVPSDISDDAAPDSSKKEHSSGGSGSDSSRNGPAHQCSSECEPFSAELHCVEAWVRDVCRSNVEASEMGVHAFEQQDGRCQEGGLPCTSETVNLSSPPTYRHAPRVATLDTQGSETASVALQLGILFRSIVDELYKLTDSAQEDHGGDDEGPDINSRTGGVFEESQDEHILERAERTGLLEKTREDPRILSPRVAEPKLDVSASLPDTAARRVMVGEASFDMLETGGTDVPQSTGSDVQSSLNDTMSNANRKTRGIFEELRDEHSPRRAKQTGSSERDQEEPGVLSPRVVASKSNASDSLPDIAIPSDVSDDALSEALDNQTMAAAAVPESDTGIPDPGDEVAAAVGPADDADSTFGKGPPSSSVSLSPSIMEYEWKHDRRYHSYQAGLYCFPNDDREQNRLDMLHHAFLLALDDRLFLAPIGENPSRILDVGAGTGIWAMDVADEYPSAGVRGYDLSPIQPPHVPPNVQFFVDDVEEEWFESTKYDFVHLRNVIGSIANWPRLVRQIYDNLKPGGWVELQGILHQPYSEDGSLLSDSPVVQLMDGLRQAGRKRGRDMDPASSFKRWIESAGFVDVQERRFPLPVGGWPKDPKLRAIGIFMAESLREGIDGLTAVPFREILGWSKEEVHVLNATVRRAVACGDTHAILDFVVVTGMKPMAGL</sequence>
<dbReference type="Pfam" id="PF13489">
    <property type="entry name" value="Methyltransf_23"/>
    <property type="match status" value="1"/>
</dbReference>
<dbReference type="Gene3D" id="3.40.50.150">
    <property type="entry name" value="Vaccinia Virus protein VP39"/>
    <property type="match status" value="1"/>
</dbReference>
<feature type="region of interest" description="Disordered" evidence="2">
    <location>
        <begin position="373"/>
        <end position="400"/>
    </location>
</feature>
<evidence type="ECO:0000256" key="1">
    <source>
        <dbReference type="ARBA" id="ARBA00038158"/>
    </source>
</evidence>
<feature type="region of interest" description="Disordered" evidence="2">
    <location>
        <begin position="1"/>
        <end position="48"/>
    </location>
</feature>
<evidence type="ECO:0000313" key="3">
    <source>
        <dbReference type="EMBL" id="KAK4069657.1"/>
    </source>
</evidence>